<proteinExistence type="predicted"/>
<feature type="transmembrane region" description="Helical" evidence="1">
    <location>
        <begin position="21"/>
        <end position="39"/>
    </location>
</feature>
<keyword evidence="1" id="KW-0472">Membrane</keyword>
<dbReference type="AlphaFoldDB" id="A0A7R9B6J7"/>
<gene>
    <name evidence="2" type="ORF">TSIB3V08_LOCUS11144</name>
</gene>
<dbReference type="EMBL" id="OC008464">
    <property type="protein sequence ID" value="CAD7267130.1"/>
    <property type="molecule type" value="Genomic_DNA"/>
</dbReference>
<protein>
    <submittedName>
        <fullName evidence="2">Uncharacterized protein</fullName>
    </submittedName>
</protein>
<accession>A0A7R9B6J7</accession>
<sequence length="40" mass="4851">MIKILLIYKIIHQSVNVWIMYIFKLSYTSLLYKIFVITIS</sequence>
<evidence type="ECO:0000256" key="1">
    <source>
        <dbReference type="SAM" id="Phobius"/>
    </source>
</evidence>
<keyword evidence="1" id="KW-1133">Transmembrane helix</keyword>
<reference evidence="2" key="1">
    <citation type="submission" date="2020-11" db="EMBL/GenBank/DDBJ databases">
        <authorList>
            <person name="Tran Van P."/>
        </authorList>
    </citation>
    <scope>NUCLEOTIDE SEQUENCE</scope>
</reference>
<name>A0A7R9B6J7_TIMSH</name>
<evidence type="ECO:0000313" key="2">
    <source>
        <dbReference type="EMBL" id="CAD7267130.1"/>
    </source>
</evidence>
<organism evidence="2">
    <name type="scientific">Timema shepardi</name>
    <name type="common">Walking stick</name>
    <dbReference type="NCBI Taxonomy" id="629360"/>
    <lineage>
        <taxon>Eukaryota</taxon>
        <taxon>Metazoa</taxon>
        <taxon>Ecdysozoa</taxon>
        <taxon>Arthropoda</taxon>
        <taxon>Hexapoda</taxon>
        <taxon>Insecta</taxon>
        <taxon>Pterygota</taxon>
        <taxon>Neoptera</taxon>
        <taxon>Polyneoptera</taxon>
        <taxon>Phasmatodea</taxon>
        <taxon>Timematodea</taxon>
        <taxon>Timematoidea</taxon>
        <taxon>Timematidae</taxon>
        <taxon>Timema</taxon>
    </lineage>
</organism>
<keyword evidence="1" id="KW-0812">Transmembrane</keyword>